<dbReference type="CDD" id="cd01948">
    <property type="entry name" value="EAL"/>
    <property type="match status" value="1"/>
</dbReference>
<dbReference type="Gene3D" id="3.30.70.270">
    <property type="match status" value="1"/>
</dbReference>
<name>A0A1H0RG54_9ACTN</name>
<protein>
    <submittedName>
        <fullName evidence="6">PAS domain S-box-containing protein/diguanylate cyclase (GGDEF) domain-containing protein</fullName>
    </submittedName>
</protein>
<dbReference type="InterPro" id="IPR035965">
    <property type="entry name" value="PAS-like_dom_sf"/>
</dbReference>
<dbReference type="InterPro" id="IPR013767">
    <property type="entry name" value="PAS_fold"/>
</dbReference>
<dbReference type="InterPro" id="IPR029787">
    <property type="entry name" value="Nucleotide_cyclase"/>
</dbReference>
<dbReference type="InterPro" id="IPR000700">
    <property type="entry name" value="PAS-assoc_C"/>
</dbReference>
<evidence type="ECO:0000259" key="3">
    <source>
        <dbReference type="PROSITE" id="PS50113"/>
    </source>
</evidence>
<dbReference type="Proteomes" id="UP000198741">
    <property type="component" value="Chromosome I"/>
</dbReference>
<dbReference type="NCBIfam" id="TIGR00229">
    <property type="entry name" value="sensory_box"/>
    <property type="match status" value="2"/>
</dbReference>
<dbReference type="InterPro" id="IPR013655">
    <property type="entry name" value="PAS_fold_3"/>
</dbReference>
<feature type="compositionally biased region" description="Basic and acidic residues" evidence="1">
    <location>
        <begin position="670"/>
        <end position="682"/>
    </location>
</feature>
<dbReference type="Pfam" id="PF00563">
    <property type="entry name" value="EAL"/>
    <property type="match status" value="1"/>
</dbReference>
<keyword evidence="7" id="KW-1185">Reference proteome</keyword>
<dbReference type="PROSITE" id="PS50112">
    <property type="entry name" value="PAS"/>
    <property type="match status" value="2"/>
</dbReference>
<organism evidence="6 7">
    <name type="scientific">Nakamurella panacisegetis</name>
    <dbReference type="NCBI Taxonomy" id="1090615"/>
    <lineage>
        <taxon>Bacteria</taxon>
        <taxon>Bacillati</taxon>
        <taxon>Actinomycetota</taxon>
        <taxon>Actinomycetes</taxon>
        <taxon>Nakamurellales</taxon>
        <taxon>Nakamurellaceae</taxon>
        <taxon>Nakamurella</taxon>
    </lineage>
</organism>
<proteinExistence type="predicted"/>
<dbReference type="SUPFAM" id="SSF141868">
    <property type="entry name" value="EAL domain-like"/>
    <property type="match status" value="1"/>
</dbReference>
<feature type="domain" description="GGDEF" evidence="5">
    <location>
        <begin position="287"/>
        <end position="417"/>
    </location>
</feature>
<dbReference type="PANTHER" id="PTHR44757:SF2">
    <property type="entry name" value="BIOFILM ARCHITECTURE MAINTENANCE PROTEIN MBAA"/>
    <property type="match status" value="1"/>
</dbReference>
<dbReference type="Pfam" id="PF08447">
    <property type="entry name" value="PAS_3"/>
    <property type="match status" value="1"/>
</dbReference>
<evidence type="ECO:0000259" key="5">
    <source>
        <dbReference type="PROSITE" id="PS50887"/>
    </source>
</evidence>
<feature type="region of interest" description="Disordered" evidence="1">
    <location>
        <begin position="619"/>
        <end position="639"/>
    </location>
</feature>
<reference evidence="6 7" key="1">
    <citation type="submission" date="2016-10" db="EMBL/GenBank/DDBJ databases">
        <authorList>
            <person name="de Groot N.N."/>
        </authorList>
    </citation>
    <scope>NUCLEOTIDE SEQUENCE [LARGE SCALE GENOMIC DNA]</scope>
    <source>
        <strain evidence="7">P4-7,KCTC 19426,CECT 7604</strain>
    </source>
</reference>
<evidence type="ECO:0000313" key="6">
    <source>
        <dbReference type="EMBL" id="SDP28006.1"/>
    </source>
</evidence>
<dbReference type="PANTHER" id="PTHR44757">
    <property type="entry name" value="DIGUANYLATE CYCLASE DGCP"/>
    <property type="match status" value="1"/>
</dbReference>
<gene>
    <name evidence="6" type="ORF">SAMN04515671_3533</name>
</gene>
<feature type="compositionally biased region" description="Polar residues" evidence="1">
    <location>
        <begin position="701"/>
        <end position="710"/>
    </location>
</feature>
<dbReference type="Pfam" id="PF00989">
    <property type="entry name" value="PAS"/>
    <property type="match status" value="1"/>
</dbReference>
<dbReference type="Pfam" id="PF00990">
    <property type="entry name" value="GGDEF"/>
    <property type="match status" value="1"/>
</dbReference>
<dbReference type="InterPro" id="IPR035919">
    <property type="entry name" value="EAL_sf"/>
</dbReference>
<feature type="domain" description="PAS" evidence="2">
    <location>
        <begin position="129"/>
        <end position="199"/>
    </location>
</feature>
<dbReference type="SUPFAM" id="SSF55785">
    <property type="entry name" value="PYP-like sensor domain (PAS domain)"/>
    <property type="match status" value="2"/>
</dbReference>
<evidence type="ECO:0000259" key="2">
    <source>
        <dbReference type="PROSITE" id="PS50112"/>
    </source>
</evidence>
<dbReference type="InterPro" id="IPR001610">
    <property type="entry name" value="PAC"/>
</dbReference>
<dbReference type="PROSITE" id="PS50113">
    <property type="entry name" value="PAC"/>
    <property type="match status" value="1"/>
</dbReference>
<dbReference type="SMART" id="SM00267">
    <property type="entry name" value="GGDEF"/>
    <property type="match status" value="1"/>
</dbReference>
<evidence type="ECO:0000259" key="4">
    <source>
        <dbReference type="PROSITE" id="PS50883"/>
    </source>
</evidence>
<dbReference type="PROSITE" id="PS50887">
    <property type="entry name" value="GGDEF"/>
    <property type="match status" value="1"/>
</dbReference>
<feature type="compositionally biased region" description="Basic residues" evidence="1">
    <location>
        <begin position="683"/>
        <end position="694"/>
    </location>
</feature>
<dbReference type="AlphaFoldDB" id="A0A1H0RG54"/>
<dbReference type="Gene3D" id="3.20.20.450">
    <property type="entry name" value="EAL domain"/>
    <property type="match status" value="1"/>
</dbReference>
<accession>A0A1H0RG54</accession>
<dbReference type="Gene3D" id="3.30.450.20">
    <property type="entry name" value="PAS domain"/>
    <property type="match status" value="2"/>
</dbReference>
<feature type="domain" description="PAS" evidence="2">
    <location>
        <begin position="2"/>
        <end position="73"/>
    </location>
</feature>
<dbReference type="SMART" id="SM00086">
    <property type="entry name" value="PAC"/>
    <property type="match status" value="2"/>
</dbReference>
<dbReference type="CDD" id="cd01949">
    <property type="entry name" value="GGDEF"/>
    <property type="match status" value="1"/>
</dbReference>
<feature type="domain" description="EAL" evidence="4">
    <location>
        <begin position="426"/>
        <end position="707"/>
    </location>
</feature>
<dbReference type="SUPFAM" id="SSF55073">
    <property type="entry name" value="Nucleotide cyclase"/>
    <property type="match status" value="1"/>
</dbReference>
<evidence type="ECO:0000256" key="1">
    <source>
        <dbReference type="SAM" id="MobiDB-lite"/>
    </source>
</evidence>
<dbReference type="InterPro" id="IPR052155">
    <property type="entry name" value="Biofilm_reg_signaling"/>
</dbReference>
<feature type="domain" description="PAC" evidence="3">
    <location>
        <begin position="201"/>
        <end position="253"/>
    </location>
</feature>
<evidence type="ECO:0000313" key="7">
    <source>
        <dbReference type="Proteomes" id="UP000198741"/>
    </source>
</evidence>
<dbReference type="PROSITE" id="PS50883">
    <property type="entry name" value="EAL"/>
    <property type="match status" value="1"/>
</dbReference>
<sequence length="739" mass="80830">MVQDSLSAVLGRRSSDVALIANPDTEITFISPSVVDVLSFTQEQLVGVEGLGLVHRDDLHGAESFVTRVLSSPGTVERMTFRITNAYDEWRWIEETLTNCIDVPGVEGLVANVRDVTNEVEARSALTASERRYRTIVETAQEGVLVLDSGSRILVANHKAAEMLGHKRSQLFRKKLTSFVDGTTKEELRRKVRSREARGHERFEMTYPHPDGRNRIFQIVASPLSLDADGAAGSLAMISDVTDARLLETELRHLALHDALTGLPNRALLADRLSMALSRQELTPNRPGVAVLSINVDGFKLINDVHGHEFGDAMLAEVAHRLSSAARPGDNVTRTGGDEFLVVAEGIRAEGALALAEHLRKTLLEPMAAFGVTVYVDASVGVAVGPGLSSSCLLRSADDALRRAKARGRGRVHVHDPAGDMDTGRRLQVANAVRRALDCDELTLGYQPIVDLTDGHVVGVEALLRWVHPELGPISPPEIVAIAHSIGLAERLDECVLARACTDMTELRERSAGAHLKLSVNLSAQSFEGAKLLQMVIDAARLAGWPLGQLTLELTEGVLMSDTEAAATVLARLGELNVSVAFDDFGTGYSLDLARPIEVCLDLPRRPDIPTEHELVRPIEHEHPRPPARASIGARVNDRATCPRLEHRLGDRRHQQVVLGRLELAEPLGEQREGLRLSERNSHRPQHSRARNPTRHYDSRAWTQRASSTGPGPPEDHKRSPHPTGPLFLVDRLLAAETH</sequence>
<dbReference type="InterPro" id="IPR043128">
    <property type="entry name" value="Rev_trsase/Diguanyl_cyclase"/>
</dbReference>
<dbReference type="SMART" id="SM00052">
    <property type="entry name" value="EAL"/>
    <property type="match status" value="1"/>
</dbReference>
<dbReference type="CDD" id="cd00130">
    <property type="entry name" value="PAS"/>
    <property type="match status" value="2"/>
</dbReference>
<dbReference type="InterPro" id="IPR000014">
    <property type="entry name" value="PAS"/>
</dbReference>
<dbReference type="NCBIfam" id="TIGR00254">
    <property type="entry name" value="GGDEF"/>
    <property type="match status" value="1"/>
</dbReference>
<dbReference type="InterPro" id="IPR000160">
    <property type="entry name" value="GGDEF_dom"/>
</dbReference>
<dbReference type="STRING" id="1090615.SAMN04515671_3533"/>
<dbReference type="EMBL" id="LT629710">
    <property type="protein sequence ID" value="SDP28006.1"/>
    <property type="molecule type" value="Genomic_DNA"/>
</dbReference>
<dbReference type="GO" id="GO:0006355">
    <property type="term" value="P:regulation of DNA-templated transcription"/>
    <property type="evidence" value="ECO:0007669"/>
    <property type="project" value="InterPro"/>
</dbReference>
<dbReference type="InterPro" id="IPR001633">
    <property type="entry name" value="EAL_dom"/>
</dbReference>
<feature type="region of interest" description="Disordered" evidence="1">
    <location>
        <begin position="670"/>
        <end position="727"/>
    </location>
</feature>
<dbReference type="SMART" id="SM00091">
    <property type="entry name" value="PAS"/>
    <property type="match status" value="2"/>
</dbReference>